<dbReference type="Pfam" id="PF05488">
    <property type="entry name" value="PAAR_motif"/>
    <property type="match status" value="1"/>
</dbReference>
<evidence type="ECO:0000313" key="1">
    <source>
        <dbReference type="EMBL" id="SQI35960.1"/>
    </source>
</evidence>
<proteinExistence type="predicted"/>
<dbReference type="RefSeq" id="WP_111739199.1">
    <property type="nucleotide sequence ID" value="NZ_LR698987.1"/>
</dbReference>
<dbReference type="Gene3D" id="2.60.200.60">
    <property type="match status" value="1"/>
</dbReference>
<organism evidence="1 2">
    <name type="scientific">Leminorella richardii</name>
    <dbReference type="NCBI Taxonomy" id="158841"/>
    <lineage>
        <taxon>Bacteria</taxon>
        <taxon>Pseudomonadati</taxon>
        <taxon>Pseudomonadota</taxon>
        <taxon>Gammaproteobacteria</taxon>
        <taxon>Enterobacterales</taxon>
        <taxon>Budviciaceae</taxon>
        <taxon>Leminorella</taxon>
    </lineage>
</organism>
<evidence type="ECO:0000313" key="2">
    <source>
        <dbReference type="Proteomes" id="UP000249005"/>
    </source>
</evidence>
<accession>A0A2X4USG6</accession>
<dbReference type="AlphaFoldDB" id="A0A2X4USG6"/>
<dbReference type="EMBL" id="LS483470">
    <property type="protein sequence ID" value="SQI35960.1"/>
    <property type="molecule type" value="Genomic_DNA"/>
</dbReference>
<dbReference type="KEGG" id="lri:NCTC12151_00563"/>
<name>A0A2X4USG6_9GAMM</name>
<dbReference type="OrthoDB" id="6860016at2"/>
<protein>
    <submittedName>
        <fullName evidence="1">Uncharacterized conserved protein</fullName>
    </submittedName>
</protein>
<sequence>MLVGVIRLGDKTTHGGTVISASSTMTFHGVPVARLGDSVTCPLHNLTVIAEGNASFTDNGIPIAFDGHQCACGCRLIASLRYVTAG</sequence>
<dbReference type="CDD" id="cd14744">
    <property type="entry name" value="PAAR_CT_2"/>
    <property type="match status" value="1"/>
</dbReference>
<gene>
    <name evidence="1" type="ORF">NCTC12151_00563</name>
</gene>
<reference evidence="1 2" key="1">
    <citation type="submission" date="2018-06" db="EMBL/GenBank/DDBJ databases">
        <authorList>
            <consortium name="Pathogen Informatics"/>
            <person name="Doyle S."/>
        </authorList>
    </citation>
    <scope>NUCLEOTIDE SEQUENCE [LARGE SCALE GENOMIC DNA]</scope>
    <source>
        <strain evidence="1 2">NCTC12151</strain>
    </source>
</reference>
<dbReference type="InterPro" id="IPR008727">
    <property type="entry name" value="PAAR_motif"/>
</dbReference>
<keyword evidence="2" id="KW-1185">Reference proteome</keyword>
<dbReference type="Proteomes" id="UP000249005">
    <property type="component" value="Chromosome 1"/>
</dbReference>